<feature type="transmembrane region" description="Helical" evidence="7">
    <location>
        <begin position="138"/>
        <end position="159"/>
    </location>
</feature>
<comment type="subcellular location">
    <subcellularLocation>
        <location evidence="1 7">Cell membrane</location>
        <topology evidence="1 7">Multi-pass membrane protein</topology>
    </subcellularLocation>
</comment>
<evidence type="ECO:0000256" key="7">
    <source>
        <dbReference type="RuleBase" id="RU363032"/>
    </source>
</evidence>
<feature type="transmembrane region" description="Helical" evidence="7">
    <location>
        <begin position="179"/>
        <end position="197"/>
    </location>
</feature>
<gene>
    <name evidence="9" type="ORF">FXF68_33195</name>
</gene>
<dbReference type="Proteomes" id="UP000323505">
    <property type="component" value="Unassembled WGS sequence"/>
</dbReference>
<evidence type="ECO:0000256" key="2">
    <source>
        <dbReference type="ARBA" id="ARBA00022448"/>
    </source>
</evidence>
<reference evidence="9 10" key="1">
    <citation type="submission" date="2019-08" db="EMBL/GenBank/DDBJ databases">
        <title>Actinomadura sp. nov. CYP1-5 isolated from mountain soil.</title>
        <authorList>
            <person name="Songsumanus A."/>
            <person name="Kuncharoen N."/>
            <person name="Kudo T."/>
            <person name="Yuki M."/>
            <person name="Igarashi Y."/>
            <person name="Tanasupawat S."/>
        </authorList>
    </citation>
    <scope>NUCLEOTIDE SEQUENCE [LARGE SCALE GENOMIC DNA]</scope>
    <source>
        <strain evidence="9 10">CYP1-5</strain>
    </source>
</reference>
<dbReference type="SUPFAM" id="SSF161098">
    <property type="entry name" value="MetI-like"/>
    <property type="match status" value="1"/>
</dbReference>
<dbReference type="GO" id="GO:0005886">
    <property type="term" value="C:plasma membrane"/>
    <property type="evidence" value="ECO:0007669"/>
    <property type="project" value="UniProtKB-SubCell"/>
</dbReference>
<comment type="caution">
    <text evidence="9">The sequence shown here is derived from an EMBL/GenBank/DDBJ whole genome shotgun (WGS) entry which is preliminary data.</text>
</comment>
<keyword evidence="3" id="KW-1003">Cell membrane</keyword>
<evidence type="ECO:0000256" key="5">
    <source>
        <dbReference type="ARBA" id="ARBA00022989"/>
    </source>
</evidence>
<evidence type="ECO:0000313" key="9">
    <source>
        <dbReference type="EMBL" id="TYK44637.1"/>
    </source>
</evidence>
<evidence type="ECO:0000256" key="3">
    <source>
        <dbReference type="ARBA" id="ARBA00022475"/>
    </source>
</evidence>
<dbReference type="Gene3D" id="1.10.3720.10">
    <property type="entry name" value="MetI-like"/>
    <property type="match status" value="1"/>
</dbReference>
<dbReference type="EMBL" id="VSRQ01000008">
    <property type="protein sequence ID" value="TYK44637.1"/>
    <property type="molecule type" value="Genomic_DNA"/>
</dbReference>
<proteinExistence type="inferred from homology"/>
<comment type="similarity">
    <text evidence="7">Belongs to the binding-protein-dependent transport system permease family.</text>
</comment>
<evidence type="ECO:0000256" key="1">
    <source>
        <dbReference type="ARBA" id="ARBA00004651"/>
    </source>
</evidence>
<name>A0A5D3F6I6_9ACTN</name>
<sequence length="317" mass="33107">MGPATRLVARRLPIAACLLLGISLAVYGLLALAPGSTERALLGTRPASPELLAAIRERHHLDQPFPLRYAHWLGGLLRGDLGDSVQTGEPVTARIGERLPVTLELALYATLLIVLLGVPLGLLAAAHRERAADRAVTAGAVMAISAPSFALGTLLLYVFGVRLGWFPVFGAGTGFAGRVRHLTLPAIALALSQIALVTRQTRAAGLDVVARDYMAFARARGLPARHVWGRYALRNTAVPVATSVGLVLAYSMSGAVLVEVTFSLPGLGALIIESVAAKDVPVVQGVALVAGAATIGINLLVDLAYLALDPRLRRAAA</sequence>
<dbReference type="RefSeq" id="WP_148766922.1">
    <property type="nucleotide sequence ID" value="NZ_VSRQ01000008.1"/>
</dbReference>
<dbReference type="AlphaFoldDB" id="A0A5D3F6I6"/>
<dbReference type="CDD" id="cd06261">
    <property type="entry name" value="TM_PBP2"/>
    <property type="match status" value="1"/>
</dbReference>
<feature type="transmembrane region" description="Helical" evidence="7">
    <location>
        <begin position="240"/>
        <end position="262"/>
    </location>
</feature>
<dbReference type="Pfam" id="PF00528">
    <property type="entry name" value="BPD_transp_1"/>
    <property type="match status" value="1"/>
</dbReference>
<protein>
    <submittedName>
        <fullName evidence="9">ABC transporter permease</fullName>
    </submittedName>
</protein>
<keyword evidence="2 7" id="KW-0813">Transport</keyword>
<feature type="transmembrane region" description="Helical" evidence="7">
    <location>
        <begin position="12"/>
        <end position="33"/>
    </location>
</feature>
<evidence type="ECO:0000256" key="4">
    <source>
        <dbReference type="ARBA" id="ARBA00022692"/>
    </source>
</evidence>
<organism evidence="9 10">
    <name type="scientific">Actinomadura decatromicini</name>
    <dbReference type="NCBI Taxonomy" id="2604572"/>
    <lineage>
        <taxon>Bacteria</taxon>
        <taxon>Bacillati</taxon>
        <taxon>Actinomycetota</taxon>
        <taxon>Actinomycetes</taxon>
        <taxon>Streptosporangiales</taxon>
        <taxon>Thermomonosporaceae</taxon>
        <taxon>Actinomadura</taxon>
    </lineage>
</organism>
<evidence type="ECO:0000259" key="8">
    <source>
        <dbReference type="PROSITE" id="PS50928"/>
    </source>
</evidence>
<feature type="domain" description="ABC transmembrane type-1" evidence="8">
    <location>
        <begin position="99"/>
        <end position="301"/>
    </location>
</feature>
<keyword evidence="4 7" id="KW-0812">Transmembrane</keyword>
<evidence type="ECO:0000313" key="10">
    <source>
        <dbReference type="Proteomes" id="UP000323505"/>
    </source>
</evidence>
<feature type="transmembrane region" description="Helical" evidence="7">
    <location>
        <begin position="282"/>
        <end position="308"/>
    </location>
</feature>
<keyword evidence="5 7" id="KW-1133">Transmembrane helix</keyword>
<dbReference type="PANTHER" id="PTHR43163:SF6">
    <property type="entry name" value="DIPEPTIDE TRANSPORT SYSTEM PERMEASE PROTEIN DPPB-RELATED"/>
    <property type="match status" value="1"/>
</dbReference>
<dbReference type="InterPro" id="IPR035906">
    <property type="entry name" value="MetI-like_sf"/>
</dbReference>
<dbReference type="GO" id="GO:0071916">
    <property type="term" value="F:dipeptide transmembrane transporter activity"/>
    <property type="evidence" value="ECO:0007669"/>
    <property type="project" value="TreeGrafter"/>
</dbReference>
<dbReference type="PANTHER" id="PTHR43163">
    <property type="entry name" value="DIPEPTIDE TRANSPORT SYSTEM PERMEASE PROTEIN DPPB-RELATED"/>
    <property type="match status" value="1"/>
</dbReference>
<evidence type="ECO:0000256" key="6">
    <source>
        <dbReference type="ARBA" id="ARBA00023136"/>
    </source>
</evidence>
<dbReference type="Pfam" id="PF19300">
    <property type="entry name" value="BPD_transp_1_N"/>
    <property type="match status" value="1"/>
</dbReference>
<accession>A0A5D3F6I6</accession>
<feature type="transmembrane region" description="Helical" evidence="7">
    <location>
        <begin position="105"/>
        <end position="126"/>
    </location>
</feature>
<keyword evidence="6 7" id="KW-0472">Membrane</keyword>
<keyword evidence="10" id="KW-1185">Reference proteome</keyword>
<dbReference type="PROSITE" id="PS50928">
    <property type="entry name" value="ABC_TM1"/>
    <property type="match status" value="1"/>
</dbReference>
<dbReference type="InterPro" id="IPR000515">
    <property type="entry name" value="MetI-like"/>
</dbReference>
<dbReference type="InterPro" id="IPR045621">
    <property type="entry name" value="BPD_transp_1_N"/>
</dbReference>